<feature type="compositionally biased region" description="Polar residues" evidence="1">
    <location>
        <begin position="234"/>
        <end position="243"/>
    </location>
</feature>
<feature type="region of interest" description="Disordered" evidence="1">
    <location>
        <begin position="234"/>
        <end position="321"/>
    </location>
</feature>
<feature type="transmembrane region" description="Helical" evidence="2">
    <location>
        <begin position="100"/>
        <end position="121"/>
    </location>
</feature>
<dbReference type="HOGENOM" id="CLU_046870_6_0_1"/>
<feature type="transmembrane region" description="Helical" evidence="2">
    <location>
        <begin position="142"/>
        <end position="162"/>
    </location>
</feature>
<feature type="compositionally biased region" description="Basic and acidic residues" evidence="1">
    <location>
        <begin position="267"/>
        <end position="278"/>
    </location>
</feature>
<evidence type="ECO:0000256" key="1">
    <source>
        <dbReference type="SAM" id="MobiDB-lite"/>
    </source>
</evidence>
<keyword evidence="2" id="KW-0812">Transmembrane</keyword>
<keyword evidence="2" id="KW-0472">Membrane</keyword>
<keyword evidence="5" id="KW-1185">Reference proteome</keyword>
<reference evidence="4 5" key="1">
    <citation type="journal article" date="2014" name="BMC Genomics">
        <title>Comparative genomics of the major fungal agents of human and animal Sporotrichosis: Sporothrix schenckii and Sporothrix brasiliensis.</title>
        <authorList>
            <person name="Teixeira M.M."/>
            <person name="de Almeida L.G."/>
            <person name="Kubitschek-Barreira P."/>
            <person name="Alves F.L."/>
            <person name="Kioshima E.S."/>
            <person name="Abadio A.K."/>
            <person name="Fernandes L."/>
            <person name="Derengowski L.S."/>
            <person name="Ferreira K.S."/>
            <person name="Souza R.C."/>
            <person name="Ruiz J.C."/>
            <person name="de Andrade N.C."/>
            <person name="Paes H.C."/>
            <person name="Nicola A.M."/>
            <person name="Albuquerque P."/>
            <person name="Gerber A.L."/>
            <person name="Martins V.P."/>
            <person name="Peconick L.D."/>
            <person name="Neto A.V."/>
            <person name="Chaucanez C.B."/>
            <person name="Silva P.A."/>
            <person name="Cunha O.L."/>
            <person name="de Oliveira F.F."/>
            <person name="dos Santos T.C."/>
            <person name="Barros A.L."/>
            <person name="Soares M.A."/>
            <person name="de Oliveira L.M."/>
            <person name="Marini M.M."/>
            <person name="Villalobos-Duno H."/>
            <person name="Cunha M.M."/>
            <person name="de Hoog S."/>
            <person name="da Silveira J.F."/>
            <person name="Henrissat B."/>
            <person name="Nino-Vega G.A."/>
            <person name="Cisalpino P.S."/>
            <person name="Mora-Montes H.M."/>
            <person name="Almeida S.R."/>
            <person name="Stajich J.E."/>
            <person name="Lopes-Bezerra L.M."/>
            <person name="Vasconcelos A.T."/>
            <person name="Felipe M.S."/>
        </authorList>
    </citation>
    <scope>NUCLEOTIDE SEQUENCE [LARGE SCALE GENOMIC DNA]</scope>
    <source>
        <strain evidence="4 5">5110</strain>
    </source>
</reference>
<organism evidence="4 5">
    <name type="scientific">Sporothrix brasiliensis 5110</name>
    <dbReference type="NCBI Taxonomy" id="1398154"/>
    <lineage>
        <taxon>Eukaryota</taxon>
        <taxon>Fungi</taxon>
        <taxon>Dikarya</taxon>
        <taxon>Ascomycota</taxon>
        <taxon>Pezizomycotina</taxon>
        <taxon>Sordariomycetes</taxon>
        <taxon>Sordariomycetidae</taxon>
        <taxon>Ophiostomatales</taxon>
        <taxon>Ophiostomataceae</taxon>
        <taxon>Sporothrix</taxon>
    </lineage>
</organism>
<accession>A0A0C2EZM1</accession>
<dbReference type="GeneID" id="63674934"/>
<dbReference type="EMBL" id="AWTV01000007">
    <property type="protein sequence ID" value="KIH91979.1"/>
    <property type="molecule type" value="Genomic_DNA"/>
</dbReference>
<sequence length="377" mass="40795">MAADVTEGSLRATGIAMLVLTTFVIVLRILGNIQLWYQGRLAVNGQWWHEIRMEDFWLFLSYLFFVTVSALYLYIVPAFFRLTLLGEGLIEPYATATEDALFIQKGLFAASACLWFCLWSAKFSLLCMYKKLFDKLAQYNRLWWALVIFSTLALVGCIVTLFEACENMTAWFSVGACVSQRDIVHAAISMWYGYAVDLLTDLLTVVIANSPNLYRTIKRQTSRAKYYGGHGSYENTGGSSSARPQLATIGGTGGRSSGFPSRNRGTINDKDNTDDVELKSFGGSAGSNHSQVGDGGVNGGAPYPGGRNPANIGLVDPDNSSQEGLVDELRRANGGIVNVTVSGGKMNAAGDVGGGNWQGGGIVVTNTHVLQRTEGNS</sequence>
<feature type="transmembrane region" description="Helical" evidence="2">
    <location>
        <begin position="56"/>
        <end position="80"/>
    </location>
</feature>
<evidence type="ECO:0000313" key="5">
    <source>
        <dbReference type="Proteomes" id="UP000031575"/>
    </source>
</evidence>
<dbReference type="OrthoDB" id="444631at2759"/>
<dbReference type="RefSeq" id="XP_040619989.1">
    <property type="nucleotide sequence ID" value="XM_040760013.1"/>
</dbReference>
<comment type="caution">
    <text evidence="4">The sequence shown here is derived from an EMBL/GenBank/DDBJ whole genome shotgun (WGS) entry which is preliminary data.</text>
</comment>
<dbReference type="InterPro" id="IPR049326">
    <property type="entry name" value="Rhodopsin_dom_fungi"/>
</dbReference>
<dbReference type="Pfam" id="PF20684">
    <property type="entry name" value="Fung_rhodopsin"/>
    <property type="match status" value="1"/>
</dbReference>
<dbReference type="Proteomes" id="UP000031575">
    <property type="component" value="Unassembled WGS sequence"/>
</dbReference>
<evidence type="ECO:0000259" key="3">
    <source>
        <dbReference type="Pfam" id="PF20684"/>
    </source>
</evidence>
<keyword evidence="2" id="KW-1133">Transmembrane helix</keyword>
<dbReference type="VEuPathDB" id="FungiDB:SPBR_01703"/>
<protein>
    <recommendedName>
        <fullName evidence="3">Rhodopsin domain-containing protein</fullName>
    </recommendedName>
</protein>
<gene>
    <name evidence="4" type="ORF">SPBR_01703</name>
</gene>
<evidence type="ECO:0000256" key="2">
    <source>
        <dbReference type="SAM" id="Phobius"/>
    </source>
</evidence>
<feature type="compositionally biased region" description="Gly residues" evidence="1">
    <location>
        <begin position="293"/>
        <end position="303"/>
    </location>
</feature>
<name>A0A0C2EZM1_9PEZI</name>
<feature type="domain" description="Rhodopsin" evidence="3">
    <location>
        <begin position="46"/>
        <end position="207"/>
    </location>
</feature>
<feature type="transmembrane region" description="Helical" evidence="2">
    <location>
        <begin position="12"/>
        <end position="30"/>
    </location>
</feature>
<dbReference type="AlphaFoldDB" id="A0A0C2EZM1"/>
<evidence type="ECO:0000313" key="4">
    <source>
        <dbReference type="EMBL" id="KIH91979.1"/>
    </source>
</evidence>
<proteinExistence type="predicted"/>